<name>A0ABR7T9S5_9LACT</name>
<evidence type="ECO:0000313" key="2">
    <source>
        <dbReference type="EMBL" id="MBC9824303.1"/>
    </source>
</evidence>
<evidence type="ECO:0000259" key="1">
    <source>
        <dbReference type="PROSITE" id="PS51186"/>
    </source>
</evidence>
<organism evidence="2 3">
    <name type="scientific">Carnobacterium inhibens</name>
    <dbReference type="NCBI Taxonomy" id="147709"/>
    <lineage>
        <taxon>Bacteria</taxon>
        <taxon>Bacillati</taxon>
        <taxon>Bacillota</taxon>
        <taxon>Bacilli</taxon>
        <taxon>Lactobacillales</taxon>
        <taxon>Carnobacteriaceae</taxon>
        <taxon>Carnobacterium</taxon>
    </lineage>
</organism>
<dbReference type="Proteomes" id="UP000638836">
    <property type="component" value="Unassembled WGS sequence"/>
</dbReference>
<accession>A0ABR7T9S5</accession>
<dbReference type="EMBL" id="WNJQ01000001">
    <property type="protein sequence ID" value="MBC9824303.1"/>
    <property type="molecule type" value="Genomic_DNA"/>
</dbReference>
<gene>
    <name evidence="2" type="ORF">GLO26_00475</name>
</gene>
<dbReference type="CDD" id="cd04301">
    <property type="entry name" value="NAT_SF"/>
    <property type="match status" value="1"/>
</dbReference>
<feature type="domain" description="N-acetyltransferase" evidence="1">
    <location>
        <begin position="15"/>
        <end position="178"/>
    </location>
</feature>
<comment type="caution">
    <text evidence="2">The sequence shown here is derived from an EMBL/GenBank/DDBJ whole genome shotgun (WGS) entry which is preliminary data.</text>
</comment>
<dbReference type="InterPro" id="IPR000182">
    <property type="entry name" value="GNAT_dom"/>
</dbReference>
<protein>
    <submittedName>
        <fullName evidence="2">GNAT family N-acetyltransferase</fullName>
    </submittedName>
</protein>
<dbReference type="Pfam" id="PF00583">
    <property type="entry name" value="Acetyltransf_1"/>
    <property type="match status" value="1"/>
</dbReference>
<dbReference type="InterPro" id="IPR016181">
    <property type="entry name" value="Acyl_CoA_acyltransferase"/>
</dbReference>
<reference evidence="2 3" key="1">
    <citation type="journal article" date="2020" name="Microorganisms">
        <title>New Insight into Antimicrobial Compounds from Food and Marine-Sourced Carnobacterium Species through Phenotype and Genome Analyses.</title>
        <authorList>
            <person name="Begrem S."/>
            <person name="Ivaniuk F."/>
            <person name="Gigout-Chevalier F."/>
            <person name="Kolypczuk L."/>
            <person name="Bonnetot S."/>
            <person name="Leroi F."/>
            <person name="Grovel O."/>
            <person name="Delbarre-Ladrat C."/>
            <person name="Passerini D."/>
        </authorList>
    </citation>
    <scope>NUCLEOTIDE SEQUENCE [LARGE SCALE GENOMIC DNA]</scope>
    <source>
        <strain evidence="2 3">MIP2551</strain>
    </source>
</reference>
<dbReference type="SUPFAM" id="SSF55729">
    <property type="entry name" value="Acyl-CoA N-acyltransferases (Nat)"/>
    <property type="match status" value="1"/>
</dbReference>
<dbReference type="Gene3D" id="3.40.630.30">
    <property type="match status" value="1"/>
</dbReference>
<keyword evidence="3" id="KW-1185">Reference proteome</keyword>
<dbReference type="RefSeq" id="WP_023178757.1">
    <property type="nucleotide sequence ID" value="NZ_JBELZU010000010.1"/>
</dbReference>
<sequence length="178" mass="20250">MKHEEIEEQSTVEEVRIEMATPEDVDEIVAICTQGYACTAAAVKDQQKVQEKVEEYYNPQRILSEIEEVSAKWSGWIVARLDKKIIGVIGGGIVDSKVGKVFVLYVDDSYIRKGIGTRLVNHLTQMQQLLGNSTQLVSFFKSNKENYAFYKALGFTYLQDIIDNENPDFTSIEMIRDI</sequence>
<proteinExistence type="predicted"/>
<evidence type="ECO:0000313" key="3">
    <source>
        <dbReference type="Proteomes" id="UP000638836"/>
    </source>
</evidence>
<dbReference type="PROSITE" id="PS51186">
    <property type="entry name" value="GNAT"/>
    <property type="match status" value="1"/>
</dbReference>